<sequence length="78" mass="8929">VARQVLSFPPSLIPLFVFIGTGATGATLYLLRLALLNPDVCWDRNNPEPWNKLGPNDQYKFYSVNVDYSKLKKERPDF</sequence>
<proteinExistence type="inferred from homology"/>
<evidence type="ECO:0000256" key="1">
    <source>
        <dbReference type="ARBA" id="ARBA00004434"/>
    </source>
</evidence>
<keyword evidence="14" id="KW-1185">Reference proteome</keyword>
<evidence type="ECO:0000256" key="7">
    <source>
        <dbReference type="ARBA" id="ARBA00022989"/>
    </source>
</evidence>
<dbReference type="InterPro" id="IPR010530">
    <property type="entry name" value="B12D"/>
</dbReference>
<evidence type="ECO:0000256" key="4">
    <source>
        <dbReference type="ARBA" id="ARBA00022692"/>
    </source>
</evidence>
<evidence type="ECO:0000256" key="2">
    <source>
        <dbReference type="ARBA" id="ARBA00022448"/>
    </source>
</evidence>
<evidence type="ECO:0000256" key="8">
    <source>
        <dbReference type="ARBA" id="ARBA00023128"/>
    </source>
</evidence>
<accession>A0A2K6E1N3</accession>
<keyword evidence="9 12" id="KW-0472">Membrane</keyword>
<dbReference type="Pfam" id="PF06522">
    <property type="entry name" value="B12D"/>
    <property type="match status" value="1"/>
</dbReference>
<evidence type="ECO:0000256" key="10">
    <source>
        <dbReference type="ARBA" id="ARBA00038186"/>
    </source>
</evidence>
<evidence type="ECO:0000256" key="6">
    <source>
        <dbReference type="ARBA" id="ARBA00022982"/>
    </source>
</evidence>
<dbReference type="Bgee" id="ENSMNEG00000043817">
    <property type="expression patterns" value="Expressed in heart and 1 other cell type or tissue"/>
</dbReference>
<evidence type="ECO:0000256" key="11">
    <source>
        <dbReference type="ARBA" id="ARBA00041121"/>
    </source>
</evidence>
<evidence type="ECO:0000256" key="3">
    <source>
        <dbReference type="ARBA" id="ARBA00022660"/>
    </source>
</evidence>
<keyword evidence="2" id="KW-0813">Transport</keyword>
<dbReference type="GeneTree" id="ENSGT00940000154268"/>
<reference evidence="13" key="1">
    <citation type="submission" date="2025-08" db="UniProtKB">
        <authorList>
            <consortium name="Ensembl"/>
        </authorList>
    </citation>
    <scope>IDENTIFICATION</scope>
</reference>
<protein>
    <recommendedName>
        <fullName evidence="11">Cytochrome c oxidase subunit NDUFA4</fullName>
    </recommendedName>
</protein>
<keyword evidence="6" id="KW-0249">Electron transport</keyword>
<keyword evidence="3" id="KW-0679">Respiratory chain</keyword>
<keyword evidence="7 12" id="KW-1133">Transmembrane helix</keyword>
<comment type="subcellular location">
    <subcellularLocation>
        <location evidence="1">Mitochondrion inner membrane</location>
        <topology evidence="1">Single-pass membrane protein</topology>
    </subcellularLocation>
</comment>
<dbReference type="PANTHER" id="PTHR14256">
    <property type="entry name" value="NADH-UBIQUINONE OXIDOREDUCTASE MLRQ SUBUNIT"/>
    <property type="match status" value="1"/>
</dbReference>
<name>A0A2K6E1N3_MACNE</name>
<feature type="transmembrane region" description="Helical" evidence="12">
    <location>
        <begin position="12"/>
        <end position="31"/>
    </location>
</feature>
<comment type="similarity">
    <text evidence="10">Belongs to the complex IV NDUFA4 subunit family.</text>
</comment>
<dbReference type="Proteomes" id="UP000233120">
    <property type="component" value="Unassembled WGS sequence"/>
</dbReference>
<keyword evidence="5" id="KW-0999">Mitochondrion inner membrane</keyword>
<dbReference type="GO" id="GO:0005743">
    <property type="term" value="C:mitochondrial inner membrane"/>
    <property type="evidence" value="ECO:0007669"/>
    <property type="project" value="UniProtKB-SubCell"/>
</dbReference>
<evidence type="ECO:0000313" key="13">
    <source>
        <dbReference type="Ensembl" id="ENSMNEP00000042056.1"/>
    </source>
</evidence>
<evidence type="ECO:0000313" key="14">
    <source>
        <dbReference type="Proteomes" id="UP000233120"/>
    </source>
</evidence>
<dbReference type="Ensembl" id="ENSMNET00000066558.1">
    <property type="protein sequence ID" value="ENSMNEP00000042056.1"/>
    <property type="gene ID" value="ENSMNEG00000043817.1"/>
</dbReference>
<reference evidence="13" key="2">
    <citation type="submission" date="2025-09" db="UniProtKB">
        <authorList>
            <consortium name="Ensembl"/>
        </authorList>
    </citation>
    <scope>IDENTIFICATION</scope>
</reference>
<keyword evidence="8" id="KW-0496">Mitochondrion</keyword>
<organism evidence="13 14">
    <name type="scientific">Macaca nemestrina</name>
    <name type="common">Pig-tailed macaque</name>
    <dbReference type="NCBI Taxonomy" id="9545"/>
    <lineage>
        <taxon>Eukaryota</taxon>
        <taxon>Metazoa</taxon>
        <taxon>Chordata</taxon>
        <taxon>Craniata</taxon>
        <taxon>Vertebrata</taxon>
        <taxon>Euteleostomi</taxon>
        <taxon>Mammalia</taxon>
        <taxon>Eutheria</taxon>
        <taxon>Euarchontoglires</taxon>
        <taxon>Primates</taxon>
        <taxon>Haplorrhini</taxon>
        <taxon>Catarrhini</taxon>
        <taxon>Cercopithecidae</taxon>
        <taxon>Cercopithecinae</taxon>
        <taxon>Macaca</taxon>
    </lineage>
</organism>
<evidence type="ECO:0000256" key="12">
    <source>
        <dbReference type="SAM" id="Phobius"/>
    </source>
</evidence>
<keyword evidence="4 12" id="KW-0812">Transmembrane</keyword>
<evidence type="ECO:0000256" key="9">
    <source>
        <dbReference type="ARBA" id="ARBA00023136"/>
    </source>
</evidence>
<dbReference type="PANTHER" id="PTHR14256:SF4">
    <property type="entry name" value="CYTOCHROME C OXIDASE SUBUNIT NDUFA4"/>
    <property type="match status" value="1"/>
</dbReference>
<dbReference type="AlphaFoldDB" id="A0A2K6E1N3"/>
<evidence type="ECO:0000256" key="5">
    <source>
        <dbReference type="ARBA" id="ARBA00022792"/>
    </source>
</evidence>